<sequence>MILWVFLIPFFWAGHELAEIRERSLKTILFKLDHNLISYADLVHEKVLFLNLLEWFNFPVIPMKEEVLNFVNNLIKHPPAAQKMIGIGAVEFFSQLRPDVDPNLQAIIDGIVDGLFFLPSGLPSSSVSVCYQTLSQPSVDEPVLPQEELFTGYFCQGRSHLPQLEIPPKRTVVKCLKFSTFPWLSLTSTDRHVLSSNESSLRSNNQSLIWSTCELLQDVIMQDFPAEIFLQRPKIVQARIHIKFKSLLSLLNLAFGGDGRHQLALQAVSCLQQLCIFLRSRLNFHRDPSFSSTEQGTASQNSSISYCQEARGPPRSQNPSPGSSSPRPSVIGRTVQRPRGDGQDWDAASSSGNSTQANANSRISLHSPLDVGHADLPDIENEDTLELQMKQLSLPQFCVSVLENAIPLLRTGSRRVTMEVLELLVEDLFLISDAISENVWEDDSLFALELKDKLLLVFGLLGETILYHKTNVSAEQPEVMLVHHRMAFISISLFTVRLLQILLPVEKASKVLQKSLLNALFLLSLDVSFSLEYPSIHESIAAYLEQMSTENYSIYKQASEAVYSIECTCSFMTEVHKKGDKNLSELVELADQALSSLPYHQHFPLLQECIDICSNIWKSAEANSLLQAEGQKLLLCLLSHPLLNIKTEAYHCCLEVVKDCLGIHNIAKPVSSVCHGVHFLLHPKVLYEICTFGLQEDKNEVNSTARAILMHLLQGRLVMEVLTWNKFVEALSPVIPVLQGYADTKDTLGNCILTLSETTSDKGEGILPRTTRLRAALRLLFSKKQLVRSVALKHLTFHLLNEEGANLKRPHLHGSVLSSISNLFVIERAIELKLDGKTESIFKAETIEKLYDILTSDAVDLVLRKSAAEQLAIILEDTKMHGTVKKLGMIEKILAYLNECIHVDGKLMESVVLPCLTLLRKLVYADPVVRLSLAQQSSLLLLLFRVSLIFQNDRAVLTETTVLLCLLLFDEVARTETWTDSITSNDTGLPAFSLPVAVVRRYHVPVRTTAHHVVSPNTVVLLLSSECLTMKPVSDMLKMAWNLSWYHGIENLLQLINYEKEAETFLDSLKLSSEDILILKITRTNYGLQDCLNSIIKAVSHRDVKAALTRLSFYVLNDRLALKCSSGSCRTTLKSFVWQKAINSFLTCQEGCAAIQRDLSRLKMWADRNLMQFNKGKCKVLHLGRNNSIHQYMLGFTTLENSFLEKDLGILVDTKLNMSQQWLAAKKANGILDCIRRTVASRLSQVTLPLHSLLVRPYLECCVQFWTPHYKRYEHTGESPTKHHKDDERLEHLSYEERLRELGLLSLDTRRLRGGFYQCVQVPEGNVSKKMEPGSVQFLQVLPASVEDENLLVDVLRFLNKLLREQRSSLESDHLKWILKSLLKNPKSLLGLLVRPESKVRDEIDEMETAVRQQLDRELICLFNTLLFCSVSLTDREGLELAGSFRTELALKLLQCLRLTDAPHFYGLPSLERTLRGMVHVTALPDWSTYSAAVEPVTICKKYLTGLLEVISSFYVEWGGNAMSFMGKGVTKSTVLCLLHLSHEMMAQAKDTDWISLWSLPYDNSEEQVRSQLGLAWLVPLWVDRDPEVRFTALGIGSALTSLEVGCIALAESCQNISGGLWGTVINILLDQSECSMVRREAVFILQNLLVIPIPTEDVKDCIWQGPCVHDEESGLSQTGKPALKALLHHCQFYEHVNHMVKHCYLGCYMFDLNTSEEDNLITEKGGITDFDDSLNLWKAPSRQSRSSHSQSTSETMIRSASPSLGSVTELQAIVPTNSTRFIPETVADRLTAQGQSDTTTTESPSQHDSPMSATLSKQHAVVTPALLSAVCSLLHNLLVVTPKDTGIALQQAHLLTALSSLVSANLVERCILELKAPLGHPCHIEHVKAQVILLLQYLSSVSRLLKSCLLVDSQLVIQDELLKPLLGNTFMILTIRSKDGLDTELTSILHETWVDFFNLLATLLWKSGEISFPSVTAALANHCTAVIGTICDCIHLSTKYPALYMASLQFLSVLLNEEGRRQLQDKQSTCQNPTISFLLDHIEGCQASVTQLASLIIQVCERKSSKDVLKEVATNALLSLLAVSKIAQKCALEVDLIDSCIENMKHIHAQLNLDSLKPGKAQKKKEDNLIKQLRCSMQLLRNCLFRNEECKMAALKAHVVPVLHSLWPWFLIDDSSMQIALHLLCVYTANYPAGCASLCWASSGQSSLPSARSAAGNSLMHNILKLASQVSNDNSPIQQVVFCLLSNLALSHDCKGIIQKNKFLQNFLSLSLPKGSHKNPGNVSTLWLKLLLNISFGEDGQQMIMKINGFLDQIVEMCKYKHKSSQHLALLILHNICFSPTNKPKILANDKAIAVLSACLESDSCAVQRIGAASLWALLHNYQKAKVTLKNPSIRRRIDEAYSLAKKTTPQPEENELHAYYLKCLENIVQLLDS</sequence>
<dbReference type="GO" id="GO:0005813">
    <property type="term" value="C:centrosome"/>
    <property type="evidence" value="ECO:0007669"/>
    <property type="project" value="InterPro"/>
</dbReference>
<feature type="domain" description="Rotatin N-terminal" evidence="14">
    <location>
        <begin position="19"/>
        <end position="115"/>
    </location>
</feature>
<evidence type="ECO:0000256" key="5">
    <source>
        <dbReference type="ARBA" id="ARBA00022990"/>
    </source>
</evidence>
<evidence type="ECO:0000256" key="13">
    <source>
        <dbReference type="SAM" id="SignalP"/>
    </source>
</evidence>
<evidence type="ECO:0000256" key="11">
    <source>
        <dbReference type="ARBA" id="ARBA00069542"/>
    </source>
</evidence>
<dbReference type="GO" id="GO:0007099">
    <property type="term" value="P:centriole replication"/>
    <property type="evidence" value="ECO:0007669"/>
    <property type="project" value="TreeGrafter"/>
</dbReference>
<evidence type="ECO:0000256" key="1">
    <source>
        <dbReference type="ARBA" id="ARBA00004120"/>
    </source>
</evidence>
<evidence type="ECO:0000256" key="10">
    <source>
        <dbReference type="ARBA" id="ARBA00064355"/>
    </source>
</evidence>
<feature type="compositionally biased region" description="Polar residues" evidence="12">
    <location>
        <begin position="1755"/>
        <end position="1764"/>
    </location>
</feature>
<evidence type="ECO:0000256" key="7">
    <source>
        <dbReference type="ARBA" id="ARBA00023212"/>
    </source>
</evidence>
<evidence type="ECO:0000313" key="16">
    <source>
        <dbReference type="Proteomes" id="UP001333110"/>
    </source>
</evidence>
<dbReference type="EMBL" id="JAUNZN010000002">
    <property type="protein sequence ID" value="KAK4828152.1"/>
    <property type="molecule type" value="Genomic_DNA"/>
</dbReference>
<proteinExistence type="inferred from homology"/>
<comment type="caution">
    <text evidence="15">The sequence shown here is derived from an EMBL/GenBank/DDBJ whole genome shotgun (WGS) entry which is preliminary data.</text>
</comment>
<feature type="compositionally biased region" description="Polar residues" evidence="12">
    <location>
        <begin position="348"/>
        <end position="360"/>
    </location>
</feature>
<evidence type="ECO:0000259" key="14">
    <source>
        <dbReference type="Pfam" id="PF14726"/>
    </source>
</evidence>
<dbReference type="GO" id="GO:0010457">
    <property type="term" value="P:centriole-centriole cohesion"/>
    <property type="evidence" value="ECO:0007669"/>
    <property type="project" value="TreeGrafter"/>
</dbReference>
<feature type="compositionally biased region" description="Polar residues" evidence="12">
    <location>
        <begin position="1793"/>
        <end position="1815"/>
    </location>
</feature>
<comment type="subcellular location">
    <subcellularLocation>
        <location evidence="1">Cytoplasm</location>
        <location evidence="1">Cytoskeleton</location>
        <location evidence="1">Cilium basal body</location>
    </subcellularLocation>
</comment>
<name>A0AAN7S4G1_MYCAM</name>
<feature type="signal peptide" evidence="13">
    <location>
        <begin position="1"/>
        <end position="18"/>
    </location>
</feature>
<dbReference type="InterPro" id="IPR011989">
    <property type="entry name" value="ARM-like"/>
</dbReference>
<dbReference type="GO" id="GO:0036064">
    <property type="term" value="C:ciliary basal body"/>
    <property type="evidence" value="ECO:0007669"/>
    <property type="project" value="InterPro"/>
</dbReference>
<dbReference type="PANTHER" id="PTHR31691:SF1">
    <property type="entry name" value="ROTATIN"/>
    <property type="match status" value="1"/>
</dbReference>
<dbReference type="GO" id="GO:0005814">
    <property type="term" value="C:centriole"/>
    <property type="evidence" value="ECO:0007669"/>
    <property type="project" value="TreeGrafter"/>
</dbReference>
<keyword evidence="16" id="KW-1185">Reference proteome</keyword>
<dbReference type="InterPro" id="IPR030791">
    <property type="entry name" value="Rotatin"/>
</dbReference>
<dbReference type="Gene3D" id="1.25.10.10">
    <property type="entry name" value="Leucine-rich Repeat Variant"/>
    <property type="match status" value="1"/>
</dbReference>
<keyword evidence="13" id="KW-0732">Signal</keyword>
<keyword evidence="7" id="KW-0206">Cytoskeleton</keyword>
<dbReference type="InterPro" id="IPR016024">
    <property type="entry name" value="ARM-type_fold"/>
</dbReference>
<comment type="subunit">
    <text evidence="10">Interacts with PPP1R35; this interaction allows the mutual recruitment to the centriole.</text>
</comment>
<dbReference type="GO" id="GO:0032053">
    <property type="term" value="P:ciliary basal body organization"/>
    <property type="evidence" value="ECO:0007669"/>
    <property type="project" value="TreeGrafter"/>
</dbReference>
<feature type="compositionally biased region" description="Polar residues" evidence="12">
    <location>
        <begin position="289"/>
        <end position="306"/>
    </location>
</feature>
<dbReference type="FunFam" id="1.25.10.10:FF:000811">
    <property type="entry name" value="rotatin isoform X1"/>
    <property type="match status" value="1"/>
</dbReference>
<dbReference type="PANTHER" id="PTHR31691">
    <property type="entry name" value="ROTATIN"/>
    <property type="match status" value="1"/>
</dbReference>
<evidence type="ECO:0000256" key="12">
    <source>
        <dbReference type="SAM" id="MobiDB-lite"/>
    </source>
</evidence>
<evidence type="ECO:0000256" key="6">
    <source>
        <dbReference type="ARBA" id="ARBA00023069"/>
    </source>
</evidence>
<protein>
    <recommendedName>
        <fullName evidence="11">Rotatin</fullName>
    </recommendedName>
</protein>
<keyword evidence="4" id="KW-0597">Phosphoprotein</keyword>
<feature type="chain" id="PRO_5043046530" description="Rotatin" evidence="13">
    <location>
        <begin position="19"/>
        <end position="2435"/>
    </location>
</feature>
<reference evidence="15 16" key="1">
    <citation type="journal article" date="2023" name="J. Hered.">
        <title>Chromosome-level genome of the wood stork (Mycteria americana) provides insight into avian chromosome evolution.</title>
        <authorList>
            <person name="Flamio R. Jr."/>
            <person name="Ramstad K.M."/>
        </authorList>
    </citation>
    <scope>NUCLEOTIDE SEQUENCE [LARGE SCALE GENOMIC DNA]</scope>
    <source>
        <strain evidence="15">JAX WOST 10</strain>
    </source>
</reference>
<dbReference type="InterPro" id="IPR029249">
    <property type="entry name" value="Rotatin_N"/>
</dbReference>
<dbReference type="Pfam" id="PF14726">
    <property type="entry name" value="RTTN_N"/>
    <property type="match status" value="1"/>
</dbReference>
<dbReference type="SUPFAM" id="SSF48371">
    <property type="entry name" value="ARM repeat"/>
    <property type="match status" value="1"/>
</dbReference>
<organism evidence="15 16">
    <name type="scientific">Mycteria americana</name>
    <name type="common">Wood stork</name>
    <dbReference type="NCBI Taxonomy" id="33587"/>
    <lineage>
        <taxon>Eukaryota</taxon>
        <taxon>Metazoa</taxon>
        <taxon>Chordata</taxon>
        <taxon>Craniata</taxon>
        <taxon>Vertebrata</taxon>
        <taxon>Euteleostomi</taxon>
        <taxon>Archelosauria</taxon>
        <taxon>Archosauria</taxon>
        <taxon>Dinosauria</taxon>
        <taxon>Saurischia</taxon>
        <taxon>Theropoda</taxon>
        <taxon>Coelurosauria</taxon>
        <taxon>Aves</taxon>
        <taxon>Neognathae</taxon>
        <taxon>Neoaves</taxon>
        <taxon>Aequornithes</taxon>
        <taxon>Ciconiiformes</taxon>
        <taxon>Ciconiidae</taxon>
        <taxon>Mycteria</taxon>
    </lineage>
</organism>
<feature type="region of interest" description="Disordered" evidence="12">
    <location>
        <begin position="1792"/>
        <end position="1815"/>
    </location>
</feature>
<feature type="compositionally biased region" description="Low complexity" evidence="12">
    <location>
        <begin position="311"/>
        <end position="329"/>
    </location>
</feature>
<keyword evidence="3" id="KW-0963">Cytoplasm</keyword>
<feature type="region of interest" description="Disordered" evidence="12">
    <location>
        <begin position="1740"/>
        <end position="1764"/>
    </location>
</feature>
<dbReference type="Proteomes" id="UP001333110">
    <property type="component" value="Unassembled WGS sequence"/>
</dbReference>
<comment type="similarity">
    <text evidence="9">Belongs to the rotatin family.</text>
</comment>
<keyword evidence="8" id="KW-0966">Cell projection</keyword>
<evidence type="ECO:0000256" key="9">
    <source>
        <dbReference type="ARBA" id="ARBA00061100"/>
    </source>
</evidence>
<evidence type="ECO:0000256" key="3">
    <source>
        <dbReference type="ARBA" id="ARBA00022490"/>
    </source>
</evidence>
<keyword evidence="2" id="KW-0217">Developmental protein</keyword>
<evidence type="ECO:0000256" key="8">
    <source>
        <dbReference type="ARBA" id="ARBA00023273"/>
    </source>
</evidence>
<accession>A0AAN7S4G1</accession>
<keyword evidence="5" id="KW-0007">Acetylation</keyword>
<evidence type="ECO:0000256" key="2">
    <source>
        <dbReference type="ARBA" id="ARBA00022473"/>
    </source>
</evidence>
<evidence type="ECO:0000256" key="4">
    <source>
        <dbReference type="ARBA" id="ARBA00022553"/>
    </source>
</evidence>
<feature type="region of interest" description="Disordered" evidence="12">
    <location>
        <begin position="289"/>
        <end position="360"/>
    </location>
</feature>
<gene>
    <name evidence="15" type="ORF">QYF61_024067</name>
</gene>
<evidence type="ECO:0000313" key="15">
    <source>
        <dbReference type="EMBL" id="KAK4828152.1"/>
    </source>
</evidence>
<keyword evidence="6" id="KW-0969">Cilium</keyword>
<feature type="compositionally biased region" description="Low complexity" evidence="12">
    <location>
        <begin position="1742"/>
        <end position="1754"/>
    </location>
</feature>